<dbReference type="Gene3D" id="3.40.630.10">
    <property type="entry name" value="Zn peptidases"/>
    <property type="match status" value="1"/>
</dbReference>
<name>A0ABW4UU60_9BACL</name>
<dbReference type="PANTHER" id="PTHR11014">
    <property type="entry name" value="PEPTIDASE M20 FAMILY MEMBER"/>
    <property type="match status" value="1"/>
</dbReference>
<dbReference type="Proteomes" id="UP001597403">
    <property type="component" value="Unassembled WGS sequence"/>
</dbReference>
<gene>
    <name evidence="2" type="ORF">ACFSGI_13615</name>
</gene>
<dbReference type="SUPFAM" id="SSF55031">
    <property type="entry name" value="Bacterial exopeptidase dimerisation domain"/>
    <property type="match status" value="1"/>
</dbReference>
<dbReference type="SUPFAM" id="SSF53187">
    <property type="entry name" value="Zn-dependent exopeptidases"/>
    <property type="match status" value="1"/>
</dbReference>
<evidence type="ECO:0000313" key="3">
    <source>
        <dbReference type="Proteomes" id="UP001597403"/>
    </source>
</evidence>
<evidence type="ECO:0000313" key="2">
    <source>
        <dbReference type="EMBL" id="MFD1991007.1"/>
    </source>
</evidence>
<dbReference type="Pfam" id="PF07687">
    <property type="entry name" value="M20_dimer"/>
    <property type="match status" value="1"/>
</dbReference>
<protein>
    <submittedName>
        <fullName evidence="2">M20 family metallopeptidase</fullName>
    </submittedName>
</protein>
<feature type="domain" description="Peptidase M20 dimerisation" evidence="1">
    <location>
        <begin position="200"/>
        <end position="291"/>
    </location>
</feature>
<dbReference type="Pfam" id="PF01546">
    <property type="entry name" value="Peptidase_M20"/>
    <property type="match status" value="1"/>
</dbReference>
<dbReference type="PANTHER" id="PTHR11014:SF63">
    <property type="entry name" value="METALLOPEPTIDASE, PUTATIVE (AFU_ORTHOLOGUE AFUA_6G09600)-RELATED"/>
    <property type="match status" value="1"/>
</dbReference>
<keyword evidence="3" id="KW-1185">Reference proteome</keyword>
<comment type="caution">
    <text evidence="2">The sequence shown here is derived from an EMBL/GenBank/DDBJ whole genome shotgun (WGS) entry which is preliminary data.</text>
</comment>
<sequence>MDYSDQQEIQTRLAQLLPAAQSMQETLTAWRRDLHIHPEIGYEEVRTSAIVAEHLQRLGLEVQTGIGKTGVVGLWRGLEPGPTIGLRADMDALPIQDAKQTSYASQTEGKAHLCGHDAHTTMLMGAAELLTSIGRPASGNIKFVFQPAEEGLAGADAMIQDGVLEHPHVDAMAGLHVFPSLQIGEVSVCKGVAFASADFFTLRIIGKGGHGARPHEGVDAITVSAQVISALQQITSRMIDPLETAVVSIGQIQGGTMAAAIASEVNMLGTVRTLSAEVRAQMPIKIRQVIEGIVSSFGADYELDYQMNYPVVKNDNQMVDFLTATCDLMAAGPEWQYTRPSTGGEDFAFYAEQVPAVFFRLGTSNGQPETSYPLHHPMFDLDESALPYGVAMLSAIALHYLDQPVNHHT</sequence>
<dbReference type="EMBL" id="JBHUGF010000010">
    <property type="protein sequence ID" value="MFD1991007.1"/>
    <property type="molecule type" value="Genomic_DNA"/>
</dbReference>
<dbReference type="Gene3D" id="3.30.70.360">
    <property type="match status" value="1"/>
</dbReference>
<dbReference type="InterPro" id="IPR036264">
    <property type="entry name" value="Bact_exopeptidase_dim_dom"/>
</dbReference>
<dbReference type="InterPro" id="IPR017439">
    <property type="entry name" value="Amidohydrolase"/>
</dbReference>
<dbReference type="RefSeq" id="WP_204824649.1">
    <property type="nucleotide sequence ID" value="NZ_JBHUGF010000010.1"/>
</dbReference>
<evidence type="ECO:0000259" key="1">
    <source>
        <dbReference type="Pfam" id="PF07687"/>
    </source>
</evidence>
<accession>A0ABW4UU60</accession>
<reference evidence="3" key="1">
    <citation type="journal article" date="2019" name="Int. J. Syst. Evol. Microbiol.">
        <title>The Global Catalogue of Microorganisms (GCM) 10K type strain sequencing project: providing services to taxonomists for standard genome sequencing and annotation.</title>
        <authorList>
            <consortium name="The Broad Institute Genomics Platform"/>
            <consortium name="The Broad Institute Genome Sequencing Center for Infectious Disease"/>
            <person name="Wu L."/>
            <person name="Ma J."/>
        </authorList>
    </citation>
    <scope>NUCLEOTIDE SEQUENCE [LARGE SCALE GENOMIC DNA]</scope>
    <source>
        <strain evidence="3">CGMCC 1.15067</strain>
    </source>
</reference>
<organism evidence="2 3">
    <name type="scientific">Paenibacillus nicotianae</name>
    <dbReference type="NCBI Taxonomy" id="1526551"/>
    <lineage>
        <taxon>Bacteria</taxon>
        <taxon>Bacillati</taxon>
        <taxon>Bacillota</taxon>
        <taxon>Bacilli</taxon>
        <taxon>Bacillales</taxon>
        <taxon>Paenibacillaceae</taxon>
        <taxon>Paenibacillus</taxon>
    </lineage>
</organism>
<dbReference type="InterPro" id="IPR002933">
    <property type="entry name" value="Peptidase_M20"/>
</dbReference>
<dbReference type="CDD" id="cd03886">
    <property type="entry name" value="M20_Acy1"/>
    <property type="match status" value="1"/>
</dbReference>
<proteinExistence type="predicted"/>
<dbReference type="NCBIfam" id="TIGR01891">
    <property type="entry name" value="amidohydrolases"/>
    <property type="match status" value="1"/>
</dbReference>
<dbReference type="InterPro" id="IPR011650">
    <property type="entry name" value="Peptidase_M20_dimer"/>
</dbReference>
<dbReference type="PIRSF" id="PIRSF005962">
    <property type="entry name" value="Pept_M20D_amidohydro"/>
    <property type="match status" value="1"/>
</dbReference>